<dbReference type="PRINTS" id="PR00038">
    <property type="entry name" value="HTHLUXR"/>
</dbReference>
<dbReference type="InterPro" id="IPR016032">
    <property type="entry name" value="Sig_transdc_resp-reg_C-effctor"/>
</dbReference>
<dbReference type="Gene3D" id="3.40.50.300">
    <property type="entry name" value="P-loop containing nucleotide triphosphate hydrolases"/>
    <property type="match status" value="1"/>
</dbReference>
<name>A0ABS1VF64_9ACTN</name>
<evidence type="ECO:0000256" key="1">
    <source>
        <dbReference type="ARBA" id="ARBA00022741"/>
    </source>
</evidence>
<dbReference type="PROSITE" id="PS50043">
    <property type="entry name" value="HTH_LUXR_2"/>
    <property type="match status" value="1"/>
</dbReference>
<evidence type="ECO:0000256" key="2">
    <source>
        <dbReference type="ARBA" id="ARBA00022840"/>
    </source>
</evidence>
<dbReference type="SMART" id="SM00421">
    <property type="entry name" value="HTH_LUXR"/>
    <property type="match status" value="1"/>
</dbReference>
<dbReference type="EMBL" id="JAENHO010000001">
    <property type="protein sequence ID" value="MBL7253273.1"/>
    <property type="molecule type" value="Genomic_DNA"/>
</dbReference>
<dbReference type="Proteomes" id="UP000598996">
    <property type="component" value="Unassembled WGS sequence"/>
</dbReference>
<evidence type="ECO:0000313" key="5">
    <source>
        <dbReference type="Proteomes" id="UP000598996"/>
    </source>
</evidence>
<comment type="caution">
    <text evidence="4">The sequence shown here is derived from an EMBL/GenBank/DDBJ whole genome shotgun (WGS) entry which is preliminary data.</text>
</comment>
<dbReference type="PROSITE" id="PS00622">
    <property type="entry name" value="HTH_LUXR_1"/>
    <property type="match status" value="1"/>
</dbReference>
<dbReference type="InterPro" id="IPR041664">
    <property type="entry name" value="AAA_16"/>
</dbReference>
<sequence>MGKIVGRDDQVRALESLLGEAVEGRGAAVVLRGEAGIGKSALLEHAVAAGRDRGLRILSVAGVQVEVLIPYAGLDHLLRPLRPARVAAESPYRRALEVVDLLAATGEPVLLAIEDAHWLDASTWATLTFLARRIESDRIAVVMAVRDGEDVDQRLAAAGLPELRLEPLEPADADRLLERTAPGLTDVLRERVLSGAAGNPLGVVELGAAAARLGGSALLPSALPLSSRVERTFAGLVADLPPLTRDLLLVAALDDGGGLDEILAATAVLTGGEVPTDAIQPAVTARLVSVDDAYELRFRHPLLRSALRQGAAPGDRRRVHAALAEVVAGSPDRRLWHRAWAVTGPDEALARELTESALGATERQAVSVALAAVQRAVQLSEDPAERGNRQIWACDLAHEQGDADTVRRLLAEIDEKPLSRADRARLTWIRDTYYPNAWSGPERLLAYADLIDEMRRDGEAGFAVKALTEVALRVYYSAVPAAVADRFAEVTVALGLPADDPNPAAILPMVSPSAHGAQGLARLRSLVHRMDLAPAMRSELAMSAWAVGAFDLAGTFALSAAADFRAQGRIGGLSQALNTAAAARAGLGDTRGALPLAAECIAVANEAGQPMWAMGGGLTIALVEALRGDAAGARRRADSAEQVIHAARMLPMLALVQRARGVAALAEGRADDAFGQLQRVFEPGAAAYFPHQQLHLLGHLAEAAMLGGLLDDLRPIVAALEPVGARSQSPALLAGLGYARAVLTGDYETALAADLTGWPFERARLQLTAGAALRRAYKVTESRPLLRAAVATFDALGAAPWADRARAELRATGETRRKPIDALAVLTPQEQQIARLAADGLTNREIGERLFLSPRTISTHLYRIYPKVNVSSRTELARIITAVH</sequence>
<dbReference type="RefSeq" id="WP_202989597.1">
    <property type="nucleotide sequence ID" value="NZ_JAENHO010000001.1"/>
</dbReference>
<dbReference type="SUPFAM" id="SSF46894">
    <property type="entry name" value="C-terminal effector domain of the bipartite response regulators"/>
    <property type="match status" value="1"/>
</dbReference>
<dbReference type="Gene3D" id="1.10.10.10">
    <property type="entry name" value="Winged helix-like DNA-binding domain superfamily/Winged helix DNA-binding domain"/>
    <property type="match status" value="1"/>
</dbReference>
<organism evidence="4 5">
    <name type="scientific">Paractinoplanes lichenicola</name>
    <dbReference type="NCBI Taxonomy" id="2802976"/>
    <lineage>
        <taxon>Bacteria</taxon>
        <taxon>Bacillati</taxon>
        <taxon>Actinomycetota</taxon>
        <taxon>Actinomycetes</taxon>
        <taxon>Micromonosporales</taxon>
        <taxon>Micromonosporaceae</taxon>
        <taxon>Paractinoplanes</taxon>
    </lineage>
</organism>
<proteinExistence type="predicted"/>
<evidence type="ECO:0000313" key="4">
    <source>
        <dbReference type="EMBL" id="MBL7253273.1"/>
    </source>
</evidence>
<keyword evidence="5" id="KW-1185">Reference proteome</keyword>
<feature type="domain" description="HTH luxR-type" evidence="3">
    <location>
        <begin position="819"/>
        <end position="884"/>
    </location>
</feature>
<dbReference type="CDD" id="cd06170">
    <property type="entry name" value="LuxR_C_like"/>
    <property type="match status" value="1"/>
</dbReference>
<reference evidence="4 5" key="1">
    <citation type="submission" date="2021-01" db="EMBL/GenBank/DDBJ databases">
        <title>Actinoplanes sp. nov. LDG1-01 isolated from lichen.</title>
        <authorList>
            <person name="Saeng-In P."/>
            <person name="Phongsopitanun W."/>
            <person name="Kanchanasin P."/>
            <person name="Yuki M."/>
            <person name="Kudo T."/>
            <person name="Ohkuma M."/>
            <person name="Tanasupawat S."/>
        </authorList>
    </citation>
    <scope>NUCLEOTIDE SEQUENCE [LARGE SCALE GENOMIC DNA]</scope>
    <source>
        <strain evidence="4 5">LDG1-01</strain>
    </source>
</reference>
<keyword evidence="2" id="KW-0067">ATP-binding</keyword>
<evidence type="ECO:0000259" key="3">
    <source>
        <dbReference type="PROSITE" id="PS50043"/>
    </source>
</evidence>
<dbReference type="Pfam" id="PF00196">
    <property type="entry name" value="GerE"/>
    <property type="match status" value="1"/>
</dbReference>
<dbReference type="SUPFAM" id="SSF52540">
    <property type="entry name" value="P-loop containing nucleoside triphosphate hydrolases"/>
    <property type="match status" value="1"/>
</dbReference>
<dbReference type="PANTHER" id="PTHR16305:SF35">
    <property type="entry name" value="TRANSCRIPTIONAL ACTIVATOR DOMAIN"/>
    <property type="match status" value="1"/>
</dbReference>
<gene>
    <name evidence="4" type="ORF">JKJ07_03010</name>
</gene>
<protein>
    <submittedName>
        <fullName evidence="4">AAA family ATPase</fullName>
    </submittedName>
</protein>
<dbReference type="Pfam" id="PF13191">
    <property type="entry name" value="AAA_16"/>
    <property type="match status" value="1"/>
</dbReference>
<dbReference type="InterPro" id="IPR027417">
    <property type="entry name" value="P-loop_NTPase"/>
</dbReference>
<keyword evidence="1" id="KW-0547">Nucleotide-binding</keyword>
<dbReference type="PANTHER" id="PTHR16305">
    <property type="entry name" value="TESTICULAR SOLUBLE ADENYLYL CYCLASE"/>
    <property type="match status" value="1"/>
</dbReference>
<dbReference type="InterPro" id="IPR000792">
    <property type="entry name" value="Tscrpt_reg_LuxR_C"/>
</dbReference>
<accession>A0ABS1VF64</accession>
<dbReference type="InterPro" id="IPR036388">
    <property type="entry name" value="WH-like_DNA-bd_sf"/>
</dbReference>